<dbReference type="FunFam" id="1.10.8.60:FF:000160">
    <property type="entry name" value="WGS project CABT00000000 data, contig 2.55"/>
    <property type="match status" value="1"/>
</dbReference>
<feature type="domain" description="AAA+ ATPase" evidence="7">
    <location>
        <begin position="410"/>
        <end position="564"/>
    </location>
</feature>
<feature type="compositionally biased region" description="Polar residues" evidence="5">
    <location>
        <begin position="42"/>
        <end position="53"/>
    </location>
</feature>
<feature type="domain" description="AAA+ ATPase" evidence="7">
    <location>
        <begin position="123"/>
        <end position="268"/>
    </location>
</feature>
<evidence type="ECO:0000313" key="8">
    <source>
        <dbReference type="EMBL" id="KAJ3578234.1"/>
    </source>
</evidence>
<dbReference type="Gene3D" id="3.40.50.300">
    <property type="entry name" value="P-loop containing nucleotide triphosphate hydrolases"/>
    <property type="match status" value="3"/>
</dbReference>
<comment type="caution">
    <text evidence="8">The sequence shown here is derived from an EMBL/GenBank/DDBJ whole genome shotgun (WGS) entry which is preliminary data.</text>
</comment>
<evidence type="ECO:0000256" key="6">
    <source>
        <dbReference type="SAM" id="SignalP"/>
    </source>
</evidence>
<sequence length="1154" mass="130986">MMALRKLLLFHIASPGPPSLAVQNADQSDSDSFISDDSSCDNPSTDSPLSLESNVPCEDKSFKPRVSPAKEEWDRRKTQNDEENEFIDELMTYEGLEEVKRQFLNIKSMIEVSKQSGHRLSSGRFNIVLQGNPGTGKTTIARLYGKFLKSLHALPVVHWTQEELSGTQITNKGPKEVEQKLTEMVKTTGSGETSGGVLIIDEAYQLVSPYAGSFGRSALDIILTFMEKEAGKLAIVFVGYKDEMEAFLQHNHGLGSRIPYTMDFKDFTNQELWMIFCKHMAHQWTEGVQVEQGVGGLYMRCTIRRLGSGRGRKGFGNARAVQNLLDHIAQRQARRLIEEGESGKTTDYHLLTKEDLLGPDPSMVLDTSDAFSELQKLVGLEKVKENVMALIDSMKMNYQRELHEVQPLRISLNQVFVGRPGTGKTTVARLYGRILVDLGFLSRDEVIFKTPADFIGDCLGKSELLTKNILEASIGKVLVIDEAYMLDPGSPSKDYDKYKAGIIDTIVSMVQGQQFEDRCIILVGYEDKIRTMFNNANPGLSRRFPIDPSQIFRFDDFTIEQLELILHSKMRDQDLACTDEALVAARGILNNALATGNCTNVGIVDRALDTTIMNYTKRVSRIKDRGANPKIQAVDFNPNVSKILKVDYRTDMEGRIHHSLINRLMRYQTSYQMAKHRRISLNKAHLIPTRFLFRGSPGTGKTTMAKFMSKLFFDIGYISTPDIVEYSATDLIGQYLGQTRHKTREKLTDAFSRFLVINDVHHLLDGLYETQALDELAHFLSQPVNRRNIVVALSGDKKSITELMKRPNIFTVFREIIDFEDLSPDDCITLLGQELVCNEFGEEAQFAENPDSSEYGRIRKLFYKMQSMISWNNAHDVKHLATQVMVRFLELNNSGDEKKVPPTSIIMDCMEESIMQQRGLKTRRGSQDCPEKNHRYEELYRGSDPYTFPWSRQSTSPSPPRAPLSSRYQPMPELSTDMGIQPVTRTSTNETWESAVSFLPQNPRTRAEAEQFCCTVRDERKNSMKEEIPAKREEGVSGSVWNQVQKSIEDEKTEQATLEELDKELQEAGEALIQATKDELKTRQRSHDQAHALYHDYNLRLQHKQKIQRALQKMGTCELGYVWRRVGESGEYRCAGGSHFVNDDEINNMVEYEA</sequence>
<feature type="compositionally biased region" description="Low complexity" evidence="5">
    <location>
        <begin position="26"/>
        <end position="41"/>
    </location>
</feature>
<feature type="compositionally biased region" description="Basic and acidic residues" evidence="5">
    <location>
        <begin position="57"/>
        <end position="80"/>
    </location>
</feature>
<evidence type="ECO:0000256" key="2">
    <source>
        <dbReference type="ARBA" id="ARBA00022741"/>
    </source>
</evidence>
<feature type="region of interest" description="Disordered" evidence="5">
    <location>
        <begin position="16"/>
        <end position="80"/>
    </location>
</feature>
<dbReference type="InterPro" id="IPR027417">
    <property type="entry name" value="P-loop_NTPase"/>
</dbReference>
<dbReference type="InterPro" id="IPR041627">
    <property type="entry name" value="AAA_lid_6"/>
</dbReference>
<organism evidence="8 9">
    <name type="scientific">Xylaria arbuscula</name>
    <dbReference type="NCBI Taxonomy" id="114810"/>
    <lineage>
        <taxon>Eukaryota</taxon>
        <taxon>Fungi</taxon>
        <taxon>Dikarya</taxon>
        <taxon>Ascomycota</taxon>
        <taxon>Pezizomycotina</taxon>
        <taxon>Sordariomycetes</taxon>
        <taxon>Xylariomycetidae</taxon>
        <taxon>Xylariales</taxon>
        <taxon>Xylariaceae</taxon>
        <taxon>Xylaria</taxon>
    </lineage>
</organism>
<dbReference type="GO" id="GO:0016887">
    <property type="term" value="F:ATP hydrolysis activity"/>
    <property type="evidence" value="ECO:0007669"/>
    <property type="project" value="InterPro"/>
</dbReference>
<feature type="region of interest" description="Disordered" evidence="5">
    <location>
        <begin position="947"/>
        <end position="979"/>
    </location>
</feature>
<dbReference type="SUPFAM" id="SSF52540">
    <property type="entry name" value="P-loop containing nucleoside triphosphate hydrolases"/>
    <property type="match status" value="3"/>
</dbReference>
<keyword evidence="4" id="KW-0175">Coiled coil</keyword>
<protein>
    <recommendedName>
        <fullName evidence="7">AAA+ ATPase domain-containing protein</fullName>
    </recommendedName>
</protein>
<evidence type="ECO:0000256" key="1">
    <source>
        <dbReference type="ARBA" id="ARBA00010378"/>
    </source>
</evidence>
<feature type="domain" description="AAA+ ATPase" evidence="7">
    <location>
        <begin position="687"/>
        <end position="823"/>
    </location>
</feature>
<keyword evidence="2" id="KW-0547">Nucleotide-binding</keyword>
<dbReference type="InterPro" id="IPR050773">
    <property type="entry name" value="CbxX/CfxQ_RuBisCO_ESX"/>
</dbReference>
<dbReference type="InterPro" id="IPR000641">
    <property type="entry name" value="CbxX/CfxQ"/>
</dbReference>
<dbReference type="SMART" id="SM00382">
    <property type="entry name" value="AAA"/>
    <property type="match status" value="3"/>
</dbReference>
<keyword evidence="6" id="KW-0732">Signal</keyword>
<evidence type="ECO:0000313" key="9">
    <source>
        <dbReference type="Proteomes" id="UP001148614"/>
    </source>
</evidence>
<gene>
    <name evidence="8" type="ORF">NPX13_g2332</name>
</gene>
<dbReference type="Pfam" id="PF17866">
    <property type="entry name" value="AAA_lid_6"/>
    <property type="match status" value="1"/>
</dbReference>
<dbReference type="Pfam" id="PF00004">
    <property type="entry name" value="AAA"/>
    <property type="match status" value="3"/>
</dbReference>
<comment type="similarity">
    <text evidence="1">Belongs to the CbxX/CfxQ family.</text>
</comment>
<dbReference type="PANTHER" id="PTHR43392">
    <property type="entry name" value="AAA-TYPE ATPASE FAMILY PROTEIN / ANKYRIN REPEAT FAMILY PROTEIN"/>
    <property type="match status" value="1"/>
</dbReference>
<feature type="signal peptide" evidence="6">
    <location>
        <begin position="1"/>
        <end position="21"/>
    </location>
</feature>
<evidence type="ECO:0000259" key="7">
    <source>
        <dbReference type="SMART" id="SM00382"/>
    </source>
</evidence>
<keyword evidence="9" id="KW-1185">Reference proteome</keyword>
<keyword evidence="3" id="KW-0067">ATP-binding</keyword>
<evidence type="ECO:0000256" key="5">
    <source>
        <dbReference type="SAM" id="MobiDB-lite"/>
    </source>
</evidence>
<evidence type="ECO:0000256" key="4">
    <source>
        <dbReference type="SAM" id="Coils"/>
    </source>
</evidence>
<dbReference type="EMBL" id="JANPWZ010000241">
    <property type="protein sequence ID" value="KAJ3578234.1"/>
    <property type="molecule type" value="Genomic_DNA"/>
</dbReference>
<reference evidence="8" key="1">
    <citation type="submission" date="2022-07" db="EMBL/GenBank/DDBJ databases">
        <title>Genome Sequence of Xylaria arbuscula.</title>
        <authorList>
            <person name="Buettner E."/>
        </authorList>
    </citation>
    <scope>NUCLEOTIDE SEQUENCE</scope>
    <source>
        <strain evidence="8">VT107</strain>
    </source>
</reference>
<dbReference type="Proteomes" id="UP001148614">
    <property type="component" value="Unassembled WGS sequence"/>
</dbReference>
<feature type="chain" id="PRO_5040994370" description="AAA+ ATPase domain-containing protein" evidence="6">
    <location>
        <begin position="22"/>
        <end position="1154"/>
    </location>
</feature>
<dbReference type="GO" id="GO:0005524">
    <property type="term" value="F:ATP binding"/>
    <property type="evidence" value="ECO:0007669"/>
    <property type="project" value="UniProtKB-KW"/>
</dbReference>
<dbReference type="AlphaFoldDB" id="A0A9W8NJZ2"/>
<dbReference type="Gene3D" id="1.10.8.60">
    <property type="match status" value="1"/>
</dbReference>
<dbReference type="CDD" id="cd00009">
    <property type="entry name" value="AAA"/>
    <property type="match status" value="2"/>
</dbReference>
<feature type="coiled-coil region" evidence="4">
    <location>
        <begin position="1048"/>
        <end position="1078"/>
    </location>
</feature>
<proteinExistence type="inferred from homology"/>
<dbReference type="VEuPathDB" id="FungiDB:F4678DRAFT_333383"/>
<dbReference type="PRINTS" id="PR00819">
    <property type="entry name" value="CBXCFQXSUPER"/>
</dbReference>
<dbReference type="InterPro" id="IPR003959">
    <property type="entry name" value="ATPase_AAA_core"/>
</dbReference>
<name>A0A9W8NJZ2_9PEZI</name>
<evidence type="ECO:0000256" key="3">
    <source>
        <dbReference type="ARBA" id="ARBA00022840"/>
    </source>
</evidence>
<dbReference type="PANTHER" id="PTHR43392:SF2">
    <property type="entry name" value="AAA-TYPE ATPASE FAMILY PROTEIN _ ANKYRIN REPEAT FAMILY PROTEIN"/>
    <property type="match status" value="1"/>
</dbReference>
<dbReference type="InterPro" id="IPR003593">
    <property type="entry name" value="AAA+_ATPase"/>
</dbReference>
<accession>A0A9W8NJZ2</accession>
<dbReference type="FunFam" id="3.40.50.300:FF:000216">
    <property type="entry name" value="Type VII secretion ATPase EccA"/>
    <property type="match status" value="1"/>
</dbReference>